<keyword evidence="8 9" id="KW-0472">Membrane</keyword>
<keyword evidence="3" id="KW-1003">Cell membrane</keyword>
<sequence>MTGNSRSGRFRRKTPTLLTEINVTPFVDVMLVLLIIFMVTAPLMHTGVGVDLPKTSVGSMEIREENVVTLRKDGGVFLNEKRVTFKELSSKLRSLSAATPGAEVFLRADKGLPYGAVMKTMGIIKQSGIERLGMVTEAPKTIRKNKKK</sequence>
<feature type="transmembrane region" description="Helical" evidence="9">
    <location>
        <begin position="21"/>
        <end position="44"/>
    </location>
</feature>
<evidence type="ECO:0000256" key="2">
    <source>
        <dbReference type="ARBA" id="ARBA00022448"/>
    </source>
</evidence>
<organism evidence="10">
    <name type="scientific">hydrothermal vent metagenome</name>
    <dbReference type="NCBI Taxonomy" id="652676"/>
    <lineage>
        <taxon>unclassified sequences</taxon>
        <taxon>metagenomes</taxon>
        <taxon>ecological metagenomes</taxon>
    </lineage>
</organism>
<keyword evidence="6" id="KW-0653">Protein transport</keyword>
<dbReference type="PANTHER" id="PTHR30558:SF12">
    <property type="entry name" value="BIOPOLYMER TRANSPORT PROTEIN EXBD"/>
    <property type="match status" value="1"/>
</dbReference>
<keyword evidence="5 9" id="KW-0812">Transmembrane</keyword>
<dbReference type="GO" id="GO:0022857">
    <property type="term" value="F:transmembrane transporter activity"/>
    <property type="evidence" value="ECO:0007669"/>
    <property type="project" value="InterPro"/>
</dbReference>
<keyword evidence="2" id="KW-0813">Transport</keyword>
<dbReference type="GO" id="GO:0005886">
    <property type="term" value="C:plasma membrane"/>
    <property type="evidence" value="ECO:0007669"/>
    <property type="project" value="UniProtKB-SubCell"/>
</dbReference>
<keyword evidence="7 9" id="KW-1133">Transmembrane helix</keyword>
<reference evidence="10" key="1">
    <citation type="submission" date="2018-06" db="EMBL/GenBank/DDBJ databases">
        <authorList>
            <person name="Zhirakovskaya E."/>
        </authorList>
    </citation>
    <scope>NUCLEOTIDE SEQUENCE</scope>
</reference>
<evidence type="ECO:0000256" key="9">
    <source>
        <dbReference type="SAM" id="Phobius"/>
    </source>
</evidence>
<proteinExistence type="predicted"/>
<dbReference type="PANTHER" id="PTHR30558">
    <property type="entry name" value="EXBD MEMBRANE COMPONENT OF PMF-DRIVEN MACROMOLECULE IMPORT SYSTEM"/>
    <property type="match status" value="1"/>
</dbReference>
<dbReference type="Gene3D" id="3.30.420.270">
    <property type="match status" value="1"/>
</dbReference>
<evidence type="ECO:0000256" key="3">
    <source>
        <dbReference type="ARBA" id="ARBA00022475"/>
    </source>
</evidence>
<name>A0A3B1BYL5_9ZZZZ</name>
<evidence type="ECO:0000256" key="6">
    <source>
        <dbReference type="ARBA" id="ARBA00022927"/>
    </source>
</evidence>
<dbReference type="EMBL" id="UOGA01000096">
    <property type="protein sequence ID" value="VAX17403.1"/>
    <property type="molecule type" value="Genomic_DNA"/>
</dbReference>
<evidence type="ECO:0000256" key="8">
    <source>
        <dbReference type="ARBA" id="ARBA00023136"/>
    </source>
</evidence>
<evidence type="ECO:0000256" key="1">
    <source>
        <dbReference type="ARBA" id="ARBA00004377"/>
    </source>
</evidence>
<gene>
    <name evidence="10" type="ORF">MNBD_NITROSPINAE04-1092</name>
</gene>
<dbReference type="AlphaFoldDB" id="A0A3B1BYL5"/>
<dbReference type="InterPro" id="IPR003400">
    <property type="entry name" value="ExbD"/>
</dbReference>
<accession>A0A3B1BYL5</accession>
<dbReference type="GO" id="GO:0015031">
    <property type="term" value="P:protein transport"/>
    <property type="evidence" value="ECO:0007669"/>
    <property type="project" value="UniProtKB-KW"/>
</dbReference>
<protein>
    <submittedName>
        <fullName evidence="10">Tol biopolymer transport system, TolR protein</fullName>
    </submittedName>
</protein>
<dbReference type="Pfam" id="PF02472">
    <property type="entry name" value="ExbD"/>
    <property type="match status" value="1"/>
</dbReference>
<evidence type="ECO:0000256" key="4">
    <source>
        <dbReference type="ARBA" id="ARBA00022519"/>
    </source>
</evidence>
<evidence type="ECO:0000256" key="7">
    <source>
        <dbReference type="ARBA" id="ARBA00022989"/>
    </source>
</evidence>
<evidence type="ECO:0000313" key="10">
    <source>
        <dbReference type="EMBL" id="VAX17403.1"/>
    </source>
</evidence>
<evidence type="ECO:0000256" key="5">
    <source>
        <dbReference type="ARBA" id="ARBA00022692"/>
    </source>
</evidence>
<keyword evidence="4" id="KW-0997">Cell inner membrane</keyword>
<comment type="subcellular location">
    <subcellularLocation>
        <location evidence="1">Cell inner membrane</location>
        <topology evidence="1">Single-pass membrane protein</topology>
    </subcellularLocation>
</comment>